<name>A0ABP0ST47_9DINO</name>
<evidence type="ECO:0000256" key="1">
    <source>
        <dbReference type="SAM" id="Phobius"/>
    </source>
</evidence>
<keyword evidence="1" id="KW-1133">Transmembrane helix</keyword>
<feature type="transmembrane region" description="Helical" evidence="1">
    <location>
        <begin position="122"/>
        <end position="143"/>
    </location>
</feature>
<evidence type="ECO:0000313" key="2">
    <source>
        <dbReference type="EMBL" id="CAK9115424.1"/>
    </source>
</evidence>
<gene>
    <name evidence="2" type="ORF">CCMP2556_LOCUS53344</name>
</gene>
<comment type="caution">
    <text evidence="2">The sequence shown here is derived from an EMBL/GenBank/DDBJ whole genome shotgun (WGS) entry which is preliminary data.</text>
</comment>
<accession>A0ABP0ST47</accession>
<sequence length="250" mass="27573">MQEATQSLFWPSTVNGVNCSIEAGDRGWRGDHIWLAPTIITASYYALHTLLRMCLAAKLGQDLLKHCPQANLKETVCKSFETISVTTALVMTTVAGLLISVQEIAPNGFCLDPLSLMHAKRAYVTLCLICIRACVQTVLYCVINLFYVNSFTDEDTVQFMKGQAAAMGATAITLAESYTLFGLVIMVWVGPSYGLELFLIALVGVVHLLFSVLRHWRRLSQFSPSYESLGKSPRFAEVRTSDCSEESEGI</sequence>
<protein>
    <submittedName>
        <fullName evidence="2">Uncharacterized protein</fullName>
    </submittedName>
</protein>
<feature type="transmembrane region" description="Helical" evidence="1">
    <location>
        <begin position="33"/>
        <end position="55"/>
    </location>
</feature>
<feature type="transmembrane region" description="Helical" evidence="1">
    <location>
        <begin position="195"/>
        <end position="213"/>
    </location>
</feature>
<feature type="transmembrane region" description="Helical" evidence="1">
    <location>
        <begin position="164"/>
        <end position="189"/>
    </location>
</feature>
<reference evidence="2 3" key="1">
    <citation type="submission" date="2024-02" db="EMBL/GenBank/DDBJ databases">
        <authorList>
            <person name="Chen Y."/>
            <person name="Shah S."/>
            <person name="Dougan E. K."/>
            <person name="Thang M."/>
            <person name="Chan C."/>
        </authorList>
    </citation>
    <scope>NUCLEOTIDE SEQUENCE [LARGE SCALE GENOMIC DNA]</scope>
</reference>
<organism evidence="2 3">
    <name type="scientific">Durusdinium trenchii</name>
    <dbReference type="NCBI Taxonomy" id="1381693"/>
    <lineage>
        <taxon>Eukaryota</taxon>
        <taxon>Sar</taxon>
        <taxon>Alveolata</taxon>
        <taxon>Dinophyceae</taxon>
        <taxon>Suessiales</taxon>
        <taxon>Symbiodiniaceae</taxon>
        <taxon>Durusdinium</taxon>
    </lineage>
</organism>
<keyword evidence="1" id="KW-0812">Transmembrane</keyword>
<keyword evidence="1" id="KW-0472">Membrane</keyword>
<dbReference type="Proteomes" id="UP001642484">
    <property type="component" value="Unassembled WGS sequence"/>
</dbReference>
<dbReference type="EMBL" id="CAXAMN010028151">
    <property type="protein sequence ID" value="CAK9115424.1"/>
    <property type="molecule type" value="Genomic_DNA"/>
</dbReference>
<feature type="transmembrane region" description="Helical" evidence="1">
    <location>
        <begin position="83"/>
        <end position="102"/>
    </location>
</feature>
<evidence type="ECO:0000313" key="3">
    <source>
        <dbReference type="Proteomes" id="UP001642484"/>
    </source>
</evidence>
<keyword evidence="3" id="KW-1185">Reference proteome</keyword>
<proteinExistence type="predicted"/>